<dbReference type="SUPFAM" id="SSF56784">
    <property type="entry name" value="HAD-like"/>
    <property type="match status" value="1"/>
</dbReference>
<reference evidence="2" key="1">
    <citation type="journal article" date="2019" name="Int. J. Syst. Evol. Microbiol.">
        <title>The Global Catalogue of Microorganisms (GCM) 10K type strain sequencing project: providing services to taxonomists for standard genome sequencing and annotation.</title>
        <authorList>
            <consortium name="The Broad Institute Genomics Platform"/>
            <consortium name="The Broad Institute Genome Sequencing Center for Infectious Disease"/>
            <person name="Wu L."/>
            <person name="Ma J."/>
        </authorList>
    </citation>
    <scope>NUCLEOTIDE SEQUENCE [LARGE SCALE GENOMIC DNA]</scope>
    <source>
        <strain evidence="2">JCM 17336</strain>
    </source>
</reference>
<protein>
    <recommendedName>
        <fullName evidence="3">HAD family hydrolase</fullName>
    </recommendedName>
</protein>
<comment type="caution">
    <text evidence="1">The sequence shown here is derived from an EMBL/GenBank/DDBJ whole genome shotgun (WGS) entry which is preliminary data.</text>
</comment>
<evidence type="ECO:0000313" key="1">
    <source>
        <dbReference type="EMBL" id="GAA3740962.1"/>
    </source>
</evidence>
<keyword evidence="2" id="KW-1185">Reference proteome</keyword>
<proteinExistence type="predicted"/>
<dbReference type="InterPro" id="IPR023214">
    <property type="entry name" value="HAD_sf"/>
</dbReference>
<sequence length="144" mass="17161">MIISFDLDDTLISKNKFKLEKPILFQRLFGLECIRLGTVDLFKKLKNEKHKIYIYTTSYRSVLRIKWTFYIYGVSVDYIINQQKHQRKIKNLDFNCSKFPPMFHIDIHIDDSQGVNLEGEKYGFKTIIISETDENWTQTILKSI</sequence>
<accession>A0ABP7FKG3</accession>
<dbReference type="RefSeq" id="WP_278021713.1">
    <property type="nucleotide sequence ID" value="NZ_BAABDT010000005.1"/>
</dbReference>
<evidence type="ECO:0008006" key="3">
    <source>
        <dbReference type="Google" id="ProtNLM"/>
    </source>
</evidence>
<dbReference type="Gene3D" id="3.40.50.1000">
    <property type="entry name" value="HAD superfamily/HAD-like"/>
    <property type="match status" value="1"/>
</dbReference>
<gene>
    <name evidence="1" type="ORF">GCM10022422_25800</name>
</gene>
<dbReference type="Proteomes" id="UP001501367">
    <property type="component" value="Unassembled WGS sequence"/>
</dbReference>
<dbReference type="EMBL" id="BAABDT010000005">
    <property type="protein sequence ID" value="GAA3740962.1"/>
    <property type="molecule type" value="Genomic_DNA"/>
</dbReference>
<organism evidence="1 2">
    <name type="scientific">Flavobacterium ginsengisoli</name>
    <dbReference type="NCBI Taxonomy" id="871694"/>
    <lineage>
        <taxon>Bacteria</taxon>
        <taxon>Pseudomonadati</taxon>
        <taxon>Bacteroidota</taxon>
        <taxon>Flavobacteriia</taxon>
        <taxon>Flavobacteriales</taxon>
        <taxon>Flavobacteriaceae</taxon>
        <taxon>Flavobacterium</taxon>
    </lineage>
</organism>
<evidence type="ECO:0000313" key="2">
    <source>
        <dbReference type="Proteomes" id="UP001501367"/>
    </source>
</evidence>
<dbReference type="InterPro" id="IPR036412">
    <property type="entry name" value="HAD-like_sf"/>
</dbReference>
<name>A0ABP7FKG3_9FLAO</name>